<keyword evidence="5" id="KW-0472">Membrane</keyword>
<dbReference type="EMBL" id="UPPP01000116">
    <property type="protein sequence ID" value="VBB09280.1"/>
    <property type="molecule type" value="Genomic_DNA"/>
</dbReference>
<keyword evidence="2" id="KW-1003">Cell membrane</keyword>
<dbReference type="AlphaFoldDB" id="A0A498REP5"/>
<evidence type="ECO:0000256" key="1">
    <source>
        <dbReference type="ARBA" id="ARBA00004533"/>
    </source>
</evidence>
<keyword evidence="4 7" id="KW-0808">Transferase</keyword>
<dbReference type="GO" id="GO:0005886">
    <property type="term" value="C:plasma membrane"/>
    <property type="evidence" value="ECO:0007669"/>
    <property type="project" value="UniProtKB-SubCell"/>
</dbReference>
<gene>
    <name evidence="7" type="ORF">LUCI_4570</name>
</gene>
<dbReference type="PANTHER" id="PTHR30606:SF10">
    <property type="entry name" value="PHOSPHATIDYLINOSITOL MANNOSIDE ACYLTRANSFERASE"/>
    <property type="match status" value="1"/>
</dbReference>
<organism evidence="7 8">
    <name type="scientific">Lucifera butyrica</name>
    <dbReference type="NCBI Taxonomy" id="1351585"/>
    <lineage>
        <taxon>Bacteria</taxon>
        <taxon>Bacillati</taxon>
        <taxon>Bacillota</taxon>
        <taxon>Negativicutes</taxon>
        <taxon>Veillonellales</taxon>
        <taxon>Veillonellaceae</taxon>
        <taxon>Lucifera</taxon>
    </lineage>
</organism>
<protein>
    <submittedName>
        <fullName evidence="7">Bacterial lipid a biosynthesis acyltransferase</fullName>
    </submittedName>
</protein>
<dbReference type="PANTHER" id="PTHR30606">
    <property type="entry name" value="LIPID A BIOSYNTHESIS LAUROYL ACYLTRANSFERASE"/>
    <property type="match status" value="1"/>
</dbReference>
<dbReference type="PIRSF" id="PIRSF026649">
    <property type="entry name" value="MsbB"/>
    <property type="match status" value="1"/>
</dbReference>
<evidence type="ECO:0000256" key="3">
    <source>
        <dbReference type="ARBA" id="ARBA00022519"/>
    </source>
</evidence>
<sequence length="315" mass="35907">MTHPISKRGVSAINWQYYMIKGISRLVCMLPYGATLWLGRKLGVLYYHFAPRQRDRALKQIQESMQLSRQEAESVIRSSFGKIAQTFLEVLYMPVLTPATIQNYVMIENKQYLDDALAQGQGVAVLAAHMGNWEWLGAALALYGFPVASIIREQPNEQHTKVLNEYRRRAGIEVYSRGTSEVVGVIKALKRGKVVGFFSDQDAGRQGIFIDFFGKPASTHTGVAVFAQKLQVPVVPVFIVRKPEGGHRIMVYPPLKYEGGHESGDIAAFMTRLTQIIEDIIRQYPDEWIWFQKRWATQYQEKAGEQDEKNYIRSD</sequence>
<name>A0A498REP5_9FIRM</name>
<evidence type="ECO:0000313" key="8">
    <source>
        <dbReference type="Proteomes" id="UP000277811"/>
    </source>
</evidence>
<keyword evidence="3" id="KW-0997">Cell inner membrane</keyword>
<dbReference type="Proteomes" id="UP000277811">
    <property type="component" value="Unassembled WGS sequence"/>
</dbReference>
<dbReference type="GO" id="GO:0009247">
    <property type="term" value="P:glycolipid biosynthetic process"/>
    <property type="evidence" value="ECO:0007669"/>
    <property type="project" value="UniProtKB-ARBA"/>
</dbReference>
<evidence type="ECO:0000256" key="2">
    <source>
        <dbReference type="ARBA" id="ARBA00022475"/>
    </source>
</evidence>
<dbReference type="GO" id="GO:0016746">
    <property type="term" value="F:acyltransferase activity"/>
    <property type="evidence" value="ECO:0007669"/>
    <property type="project" value="UniProtKB-KW"/>
</dbReference>
<comment type="subcellular location">
    <subcellularLocation>
        <location evidence="1">Cell inner membrane</location>
    </subcellularLocation>
</comment>
<keyword evidence="8" id="KW-1185">Reference proteome</keyword>
<accession>A0A498REP5</accession>
<keyword evidence="6 7" id="KW-0012">Acyltransferase</keyword>
<evidence type="ECO:0000313" key="7">
    <source>
        <dbReference type="EMBL" id="VBB09280.1"/>
    </source>
</evidence>
<evidence type="ECO:0000256" key="5">
    <source>
        <dbReference type="ARBA" id="ARBA00023136"/>
    </source>
</evidence>
<reference evidence="7 8" key="1">
    <citation type="submission" date="2018-06" db="EMBL/GenBank/DDBJ databases">
        <authorList>
            <person name="Strepis N."/>
        </authorList>
    </citation>
    <scope>NUCLEOTIDE SEQUENCE [LARGE SCALE GENOMIC DNA]</scope>
    <source>
        <strain evidence="7">LUCI</strain>
    </source>
</reference>
<dbReference type="InterPro" id="IPR004960">
    <property type="entry name" value="LipA_acyltrans"/>
</dbReference>
<proteinExistence type="predicted"/>
<dbReference type="Pfam" id="PF03279">
    <property type="entry name" value="Lip_A_acyltrans"/>
    <property type="match status" value="1"/>
</dbReference>
<evidence type="ECO:0000256" key="4">
    <source>
        <dbReference type="ARBA" id="ARBA00022679"/>
    </source>
</evidence>
<evidence type="ECO:0000256" key="6">
    <source>
        <dbReference type="ARBA" id="ARBA00023315"/>
    </source>
</evidence>
<dbReference type="RefSeq" id="WP_207858325.1">
    <property type="nucleotide sequence ID" value="NZ_UPPP01000116.1"/>
</dbReference>
<dbReference type="CDD" id="cd07984">
    <property type="entry name" value="LPLAT_LABLAT-like"/>
    <property type="match status" value="1"/>
</dbReference>